<organism evidence="1 2">
    <name type="scientific">Mongoliibacter ruber</name>
    <dbReference type="NCBI Taxonomy" id="1750599"/>
    <lineage>
        <taxon>Bacteria</taxon>
        <taxon>Pseudomonadati</taxon>
        <taxon>Bacteroidota</taxon>
        <taxon>Cytophagia</taxon>
        <taxon>Cytophagales</taxon>
        <taxon>Cyclobacteriaceae</taxon>
        <taxon>Mongoliibacter</taxon>
    </lineage>
</organism>
<protein>
    <submittedName>
        <fullName evidence="1">Uncharacterized protein</fullName>
    </submittedName>
</protein>
<sequence length="329" mass="37587">MSRCGLIVLVVFFIGSSSSTERKIVNTRWINVSIQNMDSPFLFEFDEDVLNISYANRFESFSWTRNGNVLSLEKINSQINNLRIFDDSLIVNSKEGRLKLLPLNDLISESILDKNKAGLIEGVWDVESEYINYSKGLSESYLDFLIDGTALWVYGKDDLELNSQILGWEYFKVKDVHYLRMQGVDENFILITNQTSDYVGGLFLGSDFGLEHNLIRRNVESSLPDVLELTNGSWSNRAKNEEIPLEGIDLTFESGLGGLYTIYYDVESLDIEGGDYTLSEGLNYFLFNSPDKEMAYPVKIEFVTKDSLGLNFQDKGQKYVFYRDDSMSL</sequence>
<accession>A0A2T0WM84</accession>
<name>A0A2T0WM84_9BACT</name>
<reference evidence="1 2" key="1">
    <citation type="submission" date="2018-03" db="EMBL/GenBank/DDBJ databases">
        <title>Genomic Encyclopedia of Archaeal and Bacterial Type Strains, Phase II (KMG-II): from individual species to whole genera.</title>
        <authorList>
            <person name="Goeker M."/>
        </authorList>
    </citation>
    <scope>NUCLEOTIDE SEQUENCE [LARGE SCALE GENOMIC DNA]</scope>
    <source>
        <strain evidence="1 2">DSM 27929</strain>
    </source>
</reference>
<gene>
    <name evidence="1" type="ORF">CLW00_106261</name>
</gene>
<dbReference type="AlphaFoldDB" id="A0A2T0WM84"/>
<evidence type="ECO:0000313" key="1">
    <source>
        <dbReference type="EMBL" id="PRY87634.1"/>
    </source>
</evidence>
<comment type="caution">
    <text evidence="1">The sequence shown here is derived from an EMBL/GenBank/DDBJ whole genome shotgun (WGS) entry which is preliminary data.</text>
</comment>
<dbReference type="EMBL" id="PVTR01000006">
    <property type="protein sequence ID" value="PRY87634.1"/>
    <property type="molecule type" value="Genomic_DNA"/>
</dbReference>
<dbReference type="Proteomes" id="UP000238157">
    <property type="component" value="Unassembled WGS sequence"/>
</dbReference>
<keyword evidence="2" id="KW-1185">Reference proteome</keyword>
<proteinExistence type="predicted"/>
<evidence type="ECO:0000313" key="2">
    <source>
        <dbReference type="Proteomes" id="UP000238157"/>
    </source>
</evidence>